<protein>
    <submittedName>
        <fullName evidence="2">Uncharacterized protein</fullName>
    </submittedName>
</protein>
<organism evidence="2 3">
    <name type="scientific">Edaphosphingomonas haloaromaticamans</name>
    <dbReference type="NCBI Taxonomy" id="653954"/>
    <lineage>
        <taxon>Bacteria</taxon>
        <taxon>Pseudomonadati</taxon>
        <taxon>Pseudomonadota</taxon>
        <taxon>Alphaproteobacteria</taxon>
        <taxon>Sphingomonadales</taxon>
        <taxon>Rhizorhabdaceae</taxon>
        <taxon>Edaphosphingomonas</taxon>
    </lineage>
</organism>
<proteinExistence type="predicted"/>
<name>A0A1S1HIS8_9SPHN</name>
<evidence type="ECO:0000313" key="2">
    <source>
        <dbReference type="EMBL" id="OHT21123.1"/>
    </source>
</evidence>
<reference evidence="2 3" key="1">
    <citation type="submission" date="2016-09" db="EMBL/GenBank/DDBJ databases">
        <title>Metabolic pathway, cell adaptation mechanisms and a novel monoxygenase revealed through proteogenomic-transcription analysis of a Sphingomonas haloaromaticamans strain degrading the fungicide ortho-phenylphenol.</title>
        <authorList>
            <person name="Perruchon C."/>
            <person name="Papadopoulou E.S."/>
            <person name="Rousidou C."/>
            <person name="Vasileiadis S."/>
            <person name="Tanou G."/>
            <person name="Amoutzias G."/>
            <person name="Molassiotis A."/>
            <person name="Karpouzas D.G."/>
        </authorList>
    </citation>
    <scope>NUCLEOTIDE SEQUENCE [LARGE SCALE GENOMIC DNA]</scope>
    <source>
        <strain evidence="2 3">P3</strain>
    </source>
</reference>
<sequence>MLGDDVLAETALRLYFDAWDRLRVILNDWDSRIPDAPFAKPIPDMWKEEADAYLEDCQTDLQAIIAVIQQSNELALKARLCAVSPYLLLLENPIPLSADPKPLDFFDLRTIDAQRLRQAVNTLCPKPLPPTFITRYDRLRKIRNRYTHLGQIGAPLNPVEMLVGLMDQFVELWPDRAWLSDRLRVAYHDREAGFGDKFWNPAYRVLRMWEGDMEFMPPARFRALFGIDPNVIRYLCHACRKDAATREGLYGLDAPTAFSIEDGTAIQCLACQKPTVIARERCGRPTCTSDIMGAGDHDGMCHLCGHERGSPADIGEPGDNDGFSLLPTLNQSGPRDRSLSG</sequence>
<evidence type="ECO:0000256" key="1">
    <source>
        <dbReference type="SAM" id="MobiDB-lite"/>
    </source>
</evidence>
<dbReference type="EMBL" id="MIPT01000001">
    <property type="protein sequence ID" value="OHT21123.1"/>
    <property type="molecule type" value="Genomic_DNA"/>
</dbReference>
<accession>A0A1S1HIS8</accession>
<dbReference type="AlphaFoldDB" id="A0A1S1HIS8"/>
<feature type="region of interest" description="Disordered" evidence="1">
    <location>
        <begin position="312"/>
        <end position="341"/>
    </location>
</feature>
<evidence type="ECO:0000313" key="3">
    <source>
        <dbReference type="Proteomes" id="UP000179467"/>
    </source>
</evidence>
<keyword evidence="3" id="KW-1185">Reference proteome</keyword>
<dbReference type="Proteomes" id="UP000179467">
    <property type="component" value="Unassembled WGS sequence"/>
</dbReference>
<comment type="caution">
    <text evidence="2">The sequence shown here is derived from an EMBL/GenBank/DDBJ whole genome shotgun (WGS) entry which is preliminary data.</text>
</comment>
<gene>
    <name evidence="2" type="ORF">BHE75_03128</name>
</gene>